<evidence type="ECO:0000256" key="3">
    <source>
        <dbReference type="ARBA" id="ARBA00022670"/>
    </source>
</evidence>
<evidence type="ECO:0000256" key="7">
    <source>
        <dbReference type="PIRSR" id="PIRSR038120-1"/>
    </source>
</evidence>
<dbReference type="OMA" id="YIQYEIQ"/>
<feature type="site" description="Important for enzyme activity" evidence="8 9">
    <location>
        <position position="173"/>
    </location>
</feature>
<dbReference type="GO" id="GO:0006511">
    <property type="term" value="P:ubiquitin-dependent protein catabolic process"/>
    <property type="evidence" value="ECO:0007669"/>
    <property type="project" value="UniProtKB-UniRule"/>
</dbReference>
<evidence type="ECO:0000256" key="10">
    <source>
        <dbReference type="RuleBase" id="RU361215"/>
    </source>
</evidence>
<dbReference type="SUPFAM" id="SSF54001">
    <property type="entry name" value="Cysteine proteinases"/>
    <property type="match status" value="1"/>
</dbReference>
<reference evidence="12 13" key="3">
    <citation type="journal article" date="2015" name="Genome Announc.">
        <title>Draft Genome Sequence of the Archiascomycetous Yeast Saitoella complicata.</title>
        <authorList>
            <person name="Yamauchi K."/>
            <person name="Kondo S."/>
            <person name="Hamamoto M."/>
            <person name="Takahashi Y."/>
            <person name="Ogura Y."/>
            <person name="Hayashi T."/>
            <person name="Nishida H."/>
        </authorList>
    </citation>
    <scope>NUCLEOTIDE SEQUENCE [LARGE SCALE GENOMIC DNA]</scope>
    <source>
        <strain evidence="12 13">NRRL Y-17804</strain>
    </source>
</reference>
<dbReference type="InterPro" id="IPR038765">
    <property type="entry name" value="Papain-like_cys_pep_sf"/>
</dbReference>
<comment type="caution">
    <text evidence="12">The sequence shown here is derived from an EMBL/GenBank/DDBJ whole genome shotgun (WGS) entry which is preliminary data.</text>
</comment>
<keyword evidence="5 9" id="KW-0378">Hydrolase</keyword>
<evidence type="ECO:0000259" key="11">
    <source>
        <dbReference type="PROSITE" id="PS52048"/>
    </source>
</evidence>
<sequence>MAYSPGVFTQLISDLGAKDIQVEELYAIDKDLISQYDPIYGVIFLFKWGKEHGEQSAQGGTLDENASTSLWFAHQTIQNACGTQAILSILLNNPGIELGEKLDGFKDFTREFPPEIRGDALTNSEVFARVHNSFARVEPWEEEERKPKEGEEGEAPYHFIAYVPVDGTLFELDGLKPAPVNHGPVAGSSSAEFADALIPVLERRISTFASTSIEFSLLALTKDLRLSPFATEETRMEEEEKRKRWAREQELRQHSFLPLVMGLVKEVVKRRVAEGKSFVQEDVMEQ</sequence>
<evidence type="ECO:0000256" key="8">
    <source>
        <dbReference type="PIRSR" id="PIRSR038120-2"/>
    </source>
</evidence>
<dbReference type="CDD" id="cd09617">
    <property type="entry name" value="Peptidase_C12_UCH37_BAP1"/>
    <property type="match status" value="1"/>
</dbReference>
<evidence type="ECO:0000256" key="4">
    <source>
        <dbReference type="ARBA" id="ARBA00022786"/>
    </source>
</evidence>
<dbReference type="STRING" id="698492.A0A0E9NKZ7"/>
<evidence type="ECO:0000256" key="9">
    <source>
        <dbReference type="PROSITE-ProRule" id="PRU01393"/>
    </source>
</evidence>
<evidence type="ECO:0000256" key="2">
    <source>
        <dbReference type="ARBA" id="ARBA00009326"/>
    </source>
</evidence>
<gene>
    <name evidence="12" type="ORF">G7K_4638-t1</name>
</gene>
<evidence type="ECO:0000256" key="1">
    <source>
        <dbReference type="ARBA" id="ARBA00000707"/>
    </source>
</evidence>
<dbReference type="Proteomes" id="UP000033140">
    <property type="component" value="Unassembled WGS sequence"/>
</dbReference>
<dbReference type="PROSITE" id="PS52048">
    <property type="entry name" value="UCH_DOMAIN"/>
    <property type="match status" value="1"/>
</dbReference>
<comment type="similarity">
    <text evidence="2 9 10">Belongs to the peptidase C12 family.</text>
</comment>
<organism evidence="12 13">
    <name type="scientific">Saitoella complicata (strain BCRC 22490 / CBS 7301 / JCM 7358 / NBRC 10748 / NRRL Y-17804)</name>
    <dbReference type="NCBI Taxonomy" id="698492"/>
    <lineage>
        <taxon>Eukaryota</taxon>
        <taxon>Fungi</taxon>
        <taxon>Dikarya</taxon>
        <taxon>Ascomycota</taxon>
        <taxon>Taphrinomycotina</taxon>
        <taxon>Taphrinomycotina incertae sedis</taxon>
        <taxon>Saitoella</taxon>
    </lineage>
</organism>
<feature type="site" description="Transition state stabilizer" evidence="9">
    <location>
        <position position="75"/>
    </location>
</feature>
<keyword evidence="4 9" id="KW-0833">Ubl conjugation pathway</keyword>
<dbReference type="Gene3D" id="1.20.58.860">
    <property type="match status" value="1"/>
</dbReference>
<dbReference type="GO" id="GO:0004843">
    <property type="term" value="F:cysteine-type deubiquitinase activity"/>
    <property type="evidence" value="ECO:0007669"/>
    <property type="project" value="UniProtKB-UniRule"/>
</dbReference>
<dbReference type="PANTHER" id="PTHR10589">
    <property type="entry name" value="UBIQUITIN CARBOXYL-TERMINAL HYDROLASE"/>
    <property type="match status" value="1"/>
</dbReference>
<keyword evidence="6 9" id="KW-0788">Thiol protease</keyword>
<dbReference type="InterPro" id="IPR017390">
    <property type="entry name" value="Ubiquitinyl_hydrolase_UCH37"/>
</dbReference>
<dbReference type="PIRSF" id="PIRSF038120">
    <property type="entry name" value="Ubiquitinyl_hydrolase_UCH37"/>
    <property type="match status" value="1"/>
</dbReference>
<evidence type="ECO:0000313" key="12">
    <source>
        <dbReference type="EMBL" id="GAO50514.1"/>
    </source>
</evidence>
<dbReference type="Pfam" id="PF18031">
    <property type="entry name" value="UCH_C"/>
    <property type="match status" value="1"/>
</dbReference>
<keyword evidence="3 9" id="KW-0645">Protease</keyword>
<feature type="active site" description="Nucleophile" evidence="7 9">
    <location>
        <position position="81"/>
    </location>
</feature>
<comment type="catalytic activity">
    <reaction evidence="1 9 10">
        <text>Thiol-dependent hydrolysis of ester, thioester, amide, peptide and isopeptide bonds formed by the C-terminal Gly of ubiquitin (a 76-residue protein attached to proteins as an intracellular targeting signal).</text>
        <dbReference type="EC" id="3.4.19.12"/>
    </reaction>
</comment>
<evidence type="ECO:0000256" key="6">
    <source>
        <dbReference type="ARBA" id="ARBA00022807"/>
    </source>
</evidence>
<accession>A0A0E9NKZ7</accession>
<proteinExistence type="inferred from homology"/>
<dbReference type="InterPro" id="IPR036959">
    <property type="entry name" value="Peptidase_C12_UCH_sf"/>
</dbReference>
<dbReference type="EMBL" id="BACD03000033">
    <property type="protein sequence ID" value="GAO50514.1"/>
    <property type="molecule type" value="Genomic_DNA"/>
</dbReference>
<dbReference type="InterPro" id="IPR001578">
    <property type="entry name" value="Peptidase_C12_UCH"/>
</dbReference>
<dbReference type="PANTHER" id="PTHR10589:SF16">
    <property type="entry name" value="UBIQUITIN CARBOXYL-TERMINAL HYDROLASE ISOZYME L5"/>
    <property type="match status" value="1"/>
</dbReference>
<dbReference type="PRINTS" id="PR00707">
    <property type="entry name" value="UBCTHYDRLASE"/>
</dbReference>
<feature type="domain" description="UCH catalytic" evidence="11">
    <location>
        <begin position="1"/>
        <end position="222"/>
    </location>
</feature>
<name>A0A0E9NKZ7_SAICN</name>
<evidence type="ECO:0000313" key="13">
    <source>
        <dbReference type="Proteomes" id="UP000033140"/>
    </source>
</evidence>
<evidence type="ECO:0000256" key="5">
    <source>
        <dbReference type="ARBA" id="ARBA00022801"/>
    </source>
</evidence>
<dbReference type="EC" id="3.4.19.12" evidence="10"/>
<dbReference type="Pfam" id="PF01088">
    <property type="entry name" value="Peptidase_C12"/>
    <property type="match status" value="1"/>
</dbReference>
<feature type="active site" description="Proton donor" evidence="7 9">
    <location>
        <position position="158"/>
    </location>
</feature>
<dbReference type="InterPro" id="IPR041507">
    <property type="entry name" value="UCH_C"/>
</dbReference>
<protein>
    <recommendedName>
        <fullName evidence="10">Ubiquitin carboxyl-terminal hydrolase</fullName>
        <ecNumber evidence="10">3.4.19.12</ecNumber>
    </recommendedName>
</protein>
<dbReference type="GO" id="GO:0005737">
    <property type="term" value="C:cytoplasm"/>
    <property type="evidence" value="ECO:0007669"/>
    <property type="project" value="TreeGrafter"/>
</dbReference>
<dbReference type="Gene3D" id="3.40.532.10">
    <property type="entry name" value="Peptidase C12, ubiquitin carboxyl-terminal hydrolase"/>
    <property type="match status" value="1"/>
</dbReference>
<dbReference type="GO" id="GO:0016579">
    <property type="term" value="P:protein deubiquitination"/>
    <property type="evidence" value="ECO:0007669"/>
    <property type="project" value="InterPro"/>
</dbReference>
<keyword evidence="13" id="KW-1185">Reference proteome</keyword>
<reference evidence="12 13" key="1">
    <citation type="journal article" date="2011" name="J. Gen. Appl. Microbiol.">
        <title>Draft genome sequencing of the enigmatic yeast Saitoella complicata.</title>
        <authorList>
            <person name="Nishida H."/>
            <person name="Hamamoto M."/>
            <person name="Sugiyama J."/>
        </authorList>
    </citation>
    <scope>NUCLEOTIDE SEQUENCE [LARGE SCALE GENOMIC DNA]</scope>
    <source>
        <strain evidence="12 13">NRRL Y-17804</strain>
    </source>
</reference>
<reference evidence="12 13" key="2">
    <citation type="journal article" date="2014" name="J. Gen. Appl. Microbiol.">
        <title>The early diverging ascomycetous budding yeast Saitoella complicata has three histone deacetylases belonging to the Clr6, Hos2, and Rpd3 lineages.</title>
        <authorList>
            <person name="Nishida H."/>
            <person name="Matsumoto T."/>
            <person name="Kondo S."/>
            <person name="Hamamoto M."/>
            <person name="Yoshikawa H."/>
        </authorList>
    </citation>
    <scope>NUCLEOTIDE SEQUENCE [LARGE SCALE GENOMIC DNA]</scope>
    <source>
        <strain evidence="12 13">NRRL Y-17804</strain>
    </source>
</reference>
<dbReference type="AlphaFoldDB" id="A0A0E9NKZ7"/>